<dbReference type="EMBL" id="CP022433">
    <property type="protein sequence ID" value="ASN28214.1"/>
    <property type="molecule type" value="Genomic_DNA"/>
</dbReference>
<dbReference type="InterPro" id="IPR038109">
    <property type="entry name" value="DNA_bind_recomb_sf"/>
</dbReference>
<evidence type="ECO:0000256" key="2">
    <source>
        <dbReference type="ARBA" id="ARBA00023172"/>
    </source>
</evidence>
<proteinExistence type="predicted"/>
<keyword evidence="1" id="KW-0238">DNA-binding</keyword>
<sequence>MLHGFLAVVNEYVSNQSAEDVKYKMGQKAKNGGTITRAPVGYLNTIEHIEDRRVRTVIIDPVRGPLIRTAFELYATGEYTLADLADELYERGLRMVRNAKYPERGISPNRLAVAIRDDYYTGWITYEGEKFRGRHKPLISEDVFDRVQDIANSRTQAQELRRVHHHELKGSLFCGSCLRRHGERRRMILSHATNRHGNTYRYFFCTGRYSHTCELPYVPLGRVEEAVEAHYATVRFTPEFTSAMRADLAAMLDEQQSTTKLLHAQLTKQLRELDTKETNLIDLAADGTLPQGKIKARLREITRQRDRLTGRLQDTDQDLSVTAEIIETCLQLLADPQALYQRCDDQQRRRLNQALFEELYIHEEPDGELRVGHQLKEPFDTLHVAQNSGPKPTDGPAAPGSPHAAVRAPKRTQRPPQVGAGAARHQTGTALADGPWKVTGSNELLMVGDTGFEPVTSSV</sequence>
<evidence type="ECO:0000256" key="3">
    <source>
        <dbReference type="SAM" id="MobiDB-lite"/>
    </source>
</evidence>
<evidence type="ECO:0000313" key="6">
    <source>
        <dbReference type="Proteomes" id="UP000031501"/>
    </source>
</evidence>
<dbReference type="PANTHER" id="PTHR30461">
    <property type="entry name" value="DNA-INVERTASE FROM LAMBDOID PROPHAGE"/>
    <property type="match status" value="1"/>
</dbReference>
<dbReference type="InterPro" id="IPR050639">
    <property type="entry name" value="SSR_resolvase"/>
</dbReference>
<dbReference type="Gene3D" id="3.90.1750.20">
    <property type="entry name" value="Putative Large Serine Recombinase, Chain B, Domain 2"/>
    <property type="match status" value="1"/>
</dbReference>
<feature type="domain" description="Recombinase" evidence="4">
    <location>
        <begin position="39"/>
        <end position="157"/>
    </location>
</feature>
<evidence type="ECO:0000256" key="1">
    <source>
        <dbReference type="ARBA" id="ARBA00023125"/>
    </source>
</evidence>
<evidence type="ECO:0000313" key="5">
    <source>
        <dbReference type="EMBL" id="ASN28214.1"/>
    </source>
</evidence>
<dbReference type="PANTHER" id="PTHR30461:SF2">
    <property type="entry name" value="SERINE RECOMBINASE PINE-RELATED"/>
    <property type="match status" value="1"/>
</dbReference>
<keyword evidence="6" id="KW-1185">Reference proteome</keyword>
<gene>
    <name evidence="5" type="ORF">LK07_05545</name>
</gene>
<dbReference type="GO" id="GO:0000150">
    <property type="term" value="F:DNA strand exchange activity"/>
    <property type="evidence" value="ECO:0007669"/>
    <property type="project" value="InterPro"/>
</dbReference>
<feature type="region of interest" description="Disordered" evidence="3">
    <location>
        <begin position="383"/>
        <end position="437"/>
    </location>
</feature>
<dbReference type="InterPro" id="IPR011109">
    <property type="entry name" value="DNA_bind_recombinase_dom"/>
</dbReference>
<organism evidence="5 6">
    <name type="scientific">Streptomyces pluripotens</name>
    <dbReference type="NCBI Taxonomy" id="1355015"/>
    <lineage>
        <taxon>Bacteria</taxon>
        <taxon>Bacillati</taxon>
        <taxon>Actinomycetota</taxon>
        <taxon>Actinomycetes</taxon>
        <taxon>Kitasatosporales</taxon>
        <taxon>Streptomycetaceae</taxon>
        <taxon>Streptomyces</taxon>
    </lineage>
</organism>
<reference evidence="5 6" key="1">
    <citation type="submission" date="2017-07" db="EMBL/GenBank/DDBJ databases">
        <title>Genome sequence of Streptomyces pluripotens MUSC 137T.</title>
        <authorList>
            <person name="Ser H.-L."/>
            <person name="Lee L.-H."/>
        </authorList>
    </citation>
    <scope>NUCLEOTIDE SEQUENCE [LARGE SCALE GENOMIC DNA]</scope>
    <source>
        <strain evidence="5 6">MUSC 137</strain>
    </source>
</reference>
<name>A0A221P7W9_9ACTN</name>
<keyword evidence="2" id="KW-0233">DNA recombination</keyword>
<dbReference type="PROSITE" id="PS51737">
    <property type="entry name" value="RECOMBINASE_DNA_BIND"/>
    <property type="match status" value="1"/>
</dbReference>
<accession>A0A221P7W9</accession>
<dbReference type="Pfam" id="PF07508">
    <property type="entry name" value="Recombinase"/>
    <property type="match status" value="1"/>
</dbReference>
<evidence type="ECO:0000259" key="4">
    <source>
        <dbReference type="PROSITE" id="PS51737"/>
    </source>
</evidence>
<protein>
    <submittedName>
        <fullName evidence="5">Resolvase</fullName>
    </submittedName>
</protein>
<dbReference type="AlphaFoldDB" id="A0A221P7W9"/>
<dbReference type="Proteomes" id="UP000031501">
    <property type="component" value="Chromosome"/>
</dbReference>
<dbReference type="GO" id="GO:0003677">
    <property type="term" value="F:DNA binding"/>
    <property type="evidence" value="ECO:0007669"/>
    <property type="project" value="UniProtKB-KW"/>
</dbReference>